<comment type="caution">
    <text evidence="1">The sequence shown here is derived from an EMBL/GenBank/DDBJ whole genome shotgun (WGS) entry which is preliminary data.</text>
</comment>
<organism evidence="1">
    <name type="scientific">bioreactor metagenome</name>
    <dbReference type="NCBI Taxonomy" id="1076179"/>
    <lineage>
        <taxon>unclassified sequences</taxon>
        <taxon>metagenomes</taxon>
        <taxon>ecological metagenomes</taxon>
    </lineage>
</organism>
<dbReference type="AlphaFoldDB" id="A0A645C917"/>
<dbReference type="EMBL" id="VSSQ01024257">
    <property type="protein sequence ID" value="MPM71664.1"/>
    <property type="molecule type" value="Genomic_DNA"/>
</dbReference>
<gene>
    <name evidence="1" type="ORF">SDC9_118634</name>
</gene>
<protein>
    <submittedName>
        <fullName evidence="1">Uncharacterized protein</fullName>
    </submittedName>
</protein>
<evidence type="ECO:0000313" key="1">
    <source>
        <dbReference type="EMBL" id="MPM71664.1"/>
    </source>
</evidence>
<sequence length="112" mass="11551">MGPGDGTLVLLLDHPIAKVETRISALKRGQSYALTARILDDRGQPVAAILPVEVTLTAADGRVLPGSGFYAARDGVLTVDEVAAPNMAPGKVTVKVRDLASGLAAETETTAE</sequence>
<name>A0A645C917_9ZZZZ</name>
<accession>A0A645C917</accession>
<proteinExistence type="predicted"/>
<reference evidence="1" key="1">
    <citation type="submission" date="2019-08" db="EMBL/GenBank/DDBJ databases">
        <authorList>
            <person name="Kucharzyk K."/>
            <person name="Murdoch R.W."/>
            <person name="Higgins S."/>
            <person name="Loffler F."/>
        </authorList>
    </citation>
    <scope>NUCLEOTIDE SEQUENCE</scope>
</reference>